<evidence type="ECO:0008006" key="3">
    <source>
        <dbReference type="Google" id="ProtNLM"/>
    </source>
</evidence>
<name>A0A378NWR6_9FIRM</name>
<organism evidence="1 2">
    <name type="scientific">Megamonas hypermegale</name>
    <dbReference type="NCBI Taxonomy" id="158847"/>
    <lineage>
        <taxon>Bacteria</taxon>
        <taxon>Bacillati</taxon>
        <taxon>Bacillota</taxon>
        <taxon>Negativicutes</taxon>
        <taxon>Selenomonadales</taxon>
        <taxon>Selenomonadaceae</taxon>
        <taxon>Megamonas</taxon>
    </lineage>
</organism>
<evidence type="ECO:0000313" key="1">
    <source>
        <dbReference type="EMBL" id="STY70428.1"/>
    </source>
</evidence>
<dbReference type="Proteomes" id="UP000255234">
    <property type="component" value="Unassembled WGS sequence"/>
</dbReference>
<evidence type="ECO:0000313" key="2">
    <source>
        <dbReference type="Proteomes" id="UP000255234"/>
    </source>
</evidence>
<protein>
    <recommendedName>
        <fullName evidence="3">PD-(D/E)XK endonuclease-like domain-containing protein</fullName>
    </recommendedName>
</protein>
<dbReference type="EMBL" id="UGPP01000001">
    <property type="protein sequence ID" value="STY70428.1"/>
    <property type="molecule type" value="Genomic_DNA"/>
</dbReference>
<reference evidence="1 2" key="1">
    <citation type="submission" date="2018-06" db="EMBL/GenBank/DDBJ databases">
        <authorList>
            <consortium name="Pathogen Informatics"/>
            <person name="Doyle S."/>
        </authorList>
    </citation>
    <scope>NUCLEOTIDE SEQUENCE [LARGE SCALE GENOMIC DNA]</scope>
    <source>
        <strain evidence="1 2">NCTC10571</strain>
    </source>
</reference>
<sequence>MPATRFICPSGHEVNINQCLKKCIHTQRCMFLPTLRAVANSLNRKLQNATVTELLAGTMETFLKKTTDYAVDPINQMYALHGSAVHTLNENYTEGNMLSEERLHDEITSGKFDLFGQILDKEDNTLGDYKITSSYKLMKALGYYKVDVPTGEVYKTGVKKGQPKTKKEWRTDGVKHILDWAIQLNYYRILLEERGFKVNRMEIQALCRDFNLRVASERNITSPVYIIHINKISDVWIKRYMKAKAKRLNEALIKDQTSHICNSKERWNDRKCKDYCSVASFCPYGKQFKQLEKIA</sequence>
<gene>
    <name evidence="1" type="ORF">NCTC10571_00565</name>
</gene>
<dbReference type="AlphaFoldDB" id="A0A378NWR6"/>
<dbReference type="RefSeq" id="WP_115151060.1">
    <property type="nucleotide sequence ID" value="NZ_UGPP01000001.1"/>
</dbReference>
<accession>A0A378NWR6</accession>
<proteinExistence type="predicted"/>